<accession>A0A450WAD7</accession>
<protein>
    <submittedName>
        <fullName evidence="2">Uncharacterized protein</fullName>
    </submittedName>
</protein>
<sequence length="44" mass="4664">MLALCAEMEREVGFGVRTGFSKRSVSSPENLEHDAPTGANVGGR</sequence>
<gene>
    <name evidence="2" type="ORF">BECKLPF1236B_GA0070989_105512</name>
</gene>
<dbReference type="AlphaFoldDB" id="A0A450WAD7"/>
<evidence type="ECO:0000313" key="2">
    <source>
        <dbReference type="EMBL" id="VFK14046.1"/>
    </source>
</evidence>
<name>A0A450WAD7_9GAMM</name>
<feature type="region of interest" description="Disordered" evidence="1">
    <location>
        <begin position="20"/>
        <end position="44"/>
    </location>
</feature>
<dbReference type="EMBL" id="CAADFK010000055">
    <property type="protein sequence ID" value="VFK14046.1"/>
    <property type="molecule type" value="Genomic_DNA"/>
</dbReference>
<evidence type="ECO:0000256" key="1">
    <source>
        <dbReference type="SAM" id="MobiDB-lite"/>
    </source>
</evidence>
<proteinExistence type="predicted"/>
<organism evidence="2">
    <name type="scientific">Candidatus Kentrum sp. LPFa</name>
    <dbReference type="NCBI Taxonomy" id="2126335"/>
    <lineage>
        <taxon>Bacteria</taxon>
        <taxon>Pseudomonadati</taxon>
        <taxon>Pseudomonadota</taxon>
        <taxon>Gammaproteobacteria</taxon>
        <taxon>Candidatus Kentrum</taxon>
    </lineage>
</organism>
<reference evidence="2" key="1">
    <citation type="submission" date="2019-02" db="EMBL/GenBank/DDBJ databases">
        <authorList>
            <person name="Gruber-Vodicka R. H."/>
            <person name="Seah K. B. B."/>
        </authorList>
    </citation>
    <scope>NUCLEOTIDE SEQUENCE</scope>
    <source>
        <strain evidence="2">BECK_S313</strain>
    </source>
</reference>